<comment type="caution">
    <text evidence="2">The sequence shown here is derived from an EMBL/GenBank/DDBJ whole genome shotgun (WGS) entry which is preliminary data.</text>
</comment>
<evidence type="ECO:0000256" key="1">
    <source>
        <dbReference type="SAM" id="MobiDB-lite"/>
    </source>
</evidence>
<accession>A0ABN9S1Y1</accession>
<gene>
    <name evidence="2" type="ORF">PCOR1329_LOCUS25792</name>
</gene>
<feature type="region of interest" description="Disordered" evidence="1">
    <location>
        <begin position="502"/>
        <end position="536"/>
    </location>
</feature>
<name>A0ABN9S1Y1_9DINO</name>
<feature type="compositionally biased region" description="Acidic residues" evidence="1">
    <location>
        <begin position="751"/>
        <end position="766"/>
    </location>
</feature>
<proteinExistence type="predicted"/>
<feature type="region of interest" description="Disordered" evidence="1">
    <location>
        <begin position="750"/>
        <end position="777"/>
    </location>
</feature>
<dbReference type="EMBL" id="CAUYUJ010009058">
    <property type="protein sequence ID" value="CAK0825748.1"/>
    <property type="molecule type" value="Genomic_DNA"/>
</dbReference>
<evidence type="ECO:0000313" key="3">
    <source>
        <dbReference type="Proteomes" id="UP001189429"/>
    </source>
</evidence>
<feature type="region of interest" description="Disordered" evidence="1">
    <location>
        <begin position="862"/>
        <end position="902"/>
    </location>
</feature>
<feature type="compositionally biased region" description="Low complexity" evidence="1">
    <location>
        <begin position="885"/>
        <end position="895"/>
    </location>
</feature>
<protein>
    <submittedName>
        <fullName evidence="2">Uncharacterized protein</fullName>
    </submittedName>
</protein>
<organism evidence="2 3">
    <name type="scientific">Prorocentrum cordatum</name>
    <dbReference type="NCBI Taxonomy" id="2364126"/>
    <lineage>
        <taxon>Eukaryota</taxon>
        <taxon>Sar</taxon>
        <taxon>Alveolata</taxon>
        <taxon>Dinophyceae</taxon>
        <taxon>Prorocentrales</taxon>
        <taxon>Prorocentraceae</taxon>
        <taxon>Prorocentrum</taxon>
    </lineage>
</organism>
<dbReference type="Proteomes" id="UP001189429">
    <property type="component" value="Unassembled WGS sequence"/>
</dbReference>
<keyword evidence="3" id="KW-1185">Reference proteome</keyword>
<sequence length="902" mass="98860">MPEKGKKVPQVLAAAGVSDAVDGGVATSDVNKTILTEFFDAAKTVKNSPVFKDITTSDPVGLNEKGRSAIQAPFDPKVCASTMKLEKNYMCGGNFFWIGLEGLSSLGVPINPSAIDKLQKKYFSRPGVYPDTVVIAIPDMAFEPLAHRAALQCISPDEMKIAFVMALAKRINDGADAEKLKAWKHMGLTVSMHFKILPSQDEVYFAVLNMRQEVVVKFETLARAAYQWIFEIVAFRQRMIKELGGKDNGEKEKSISPKVVTDLFNKYAESDEGLKSAQSNEQVNEEFVRSAIAVYERILRISQAAATVLWFEHTYGMSSPLDSVFKLHRIAKRIRTDDVPWVFAQMRDMLESKRMGPKDFPDTALAGTAAGGGRGLVDLYVLKNDMRVFLIGSEGQRLGVATSSLTEMQRLFSTFEIYREKVQPFTGETGSLDRSYQTGWSKSSLRFMGFVEEVVFGEAYDGYLKTGCRASKSPADILEYPTLDAQMDSIVAMVAQEKEAAQKEHADSLHVAGGPGGGATSIGDEQPQTGQGESDREITRLAVEPESQAELKRALQSSTAGKMLGTAHKNYVVVVFDVMFCGESDTKPRVRIPPWPASRAEKLVQAALESRSLLAGYTSTQLAPGDFFLICDGGEHGNSHNIKNLFKDENGANYKRRSACVKVIKSETGITDRYSGARRGWGSIAQDEYFYVIALDKMKLPVLKRKRFAGTNKGNAIADVPVLAADACWTLPRSKKFEVIDKCVIRVGGKEEDDDSSSSDEPVEESPAEKKRKVDPNFPTTVFHPEMPPTLVDEFVHPCNVKGVIDLAMGPGTWAKVAVERSIPYFGVALSSFHKTSIFSHLEDHTRSLAQNEASFLHLGCRNPAAKAKPEPKPKPKAKPKAKAEASAHSPAASSGSGSDHE</sequence>
<reference evidence="2" key="1">
    <citation type="submission" date="2023-10" db="EMBL/GenBank/DDBJ databases">
        <authorList>
            <person name="Chen Y."/>
            <person name="Shah S."/>
            <person name="Dougan E. K."/>
            <person name="Thang M."/>
            <person name="Chan C."/>
        </authorList>
    </citation>
    <scope>NUCLEOTIDE SEQUENCE [LARGE SCALE GENOMIC DNA]</scope>
</reference>
<evidence type="ECO:0000313" key="2">
    <source>
        <dbReference type="EMBL" id="CAK0825748.1"/>
    </source>
</evidence>